<sequence length="85" mass="9154">MARDPRLLDQNPVVIDPANVDAVLEDRPTAVSDPAKPPLEEVHNDNHPTDGTSPKRSGGRFDSDAVQTVDGSRDGTPQASDDPRR</sequence>
<protein>
    <submittedName>
        <fullName evidence="2">Uncharacterized protein</fullName>
    </submittedName>
</protein>
<evidence type="ECO:0000256" key="1">
    <source>
        <dbReference type="SAM" id="MobiDB-lite"/>
    </source>
</evidence>
<feature type="region of interest" description="Disordered" evidence="1">
    <location>
        <begin position="19"/>
        <end position="85"/>
    </location>
</feature>
<comment type="caution">
    <text evidence="2">The sequence shown here is derived from an EMBL/GenBank/DDBJ whole genome shotgun (WGS) entry which is preliminary data.</text>
</comment>
<organism evidence="2 3">
    <name type="scientific">Ancylobacter novellus</name>
    <name type="common">Thiobacillus novellus</name>
    <dbReference type="NCBI Taxonomy" id="921"/>
    <lineage>
        <taxon>Bacteria</taxon>
        <taxon>Pseudomonadati</taxon>
        <taxon>Pseudomonadota</taxon>
        <taxon>Alphaproteobacteria</taxon>
        <taxon>Hyphomicrobiales</taxon>
        <taxon>Xanthobacteraceae</taxon>
        <taxon>Ancylobacter</taxon>
    </lineage>
</organism>
<dbReference type="AlphaFoldDB" id="A0A2W5R764"/>
<dbReference type="EMBL" id="QFQD01000008">
    <property type="protein sequence ID" value="PZQ84644.1"/>
    <property type="molecule type" value="Genomic_DNA"/>
</dbReference>
<dbReference type="Proteomes" id="UP000248887">
    <property type="component" value="Unassembled WGS sequence"/>
</dbReference>
<reference evidence="2 3" key="1">
    <citation type="submission" date="2017-08" db="EMBL/GenBank/DDBJ databases">
        <title>Infants hospitalized years apart are colonized by the same room-sourced microbial strains.</title>
        <authorList>
            <person name="Brooks B."/>
            <person name="Olm M.R."/>
            <person name="Firek B.A."/>
            <person name="Baker R."/>
            <person name="Thomas B.C."/>
            <person name="Morowitz M.J."/>
            <person name="Banfield J.F."/>
        </authorList>
    </citation>
    <scope>NUCLEOTIDE SEQUENCE [LARGE SCALE GENOMIC DNA]</scope>
    <source>
        <strain evidence="2">S2_005_001_R2_27</strain>
    </source>
</reference>
<evidence type="ECO:0000313" key="3">
    <source>
        <dbReference type="Proteomes" id="UP000248887"/>
    </source>
</evidence>
<accession>A0A2W5R764</accession>
<gene>
    <name evidence="2" type="ORF">DI549_04465</name>
</gene>
<name>A0A2W5R764_ANCNO</name>
<feature type="compositionally biased region" description="Polar residues" evidence="1">
    <location>
        <begin position="65"/>
        <end position="79"/>
    </location>
</feature>
<proteinExistence type="predicted"/>
<feature type="compositionally biased region" description="Basic and acidic residues" evidence="1">
    <location>
        <begin position="38"/>
        <end position="48"/>
    </location>
</feature>
<evidence type="ECO:0000313" key="2">
    <source>
        <dbReference type="EMBL" id="PZQ84644.1"/>
    </source>
</evidence>